<comment type="subcellular location">
    <subcellularLocation>
        <location evidence="1 8">Cell outer membrane</location>
        <topology evidence="1 8">Multi-pass membrane protein</topology>
    </subcellularLocation>
</comment>
<dbReference type="Pfam" id="PF07715">
    <property type="entry name" value="Plug"/>
    <property type="match status" value="1"/>
</dbReference>
<dbReference type="InterPro" id="IPR012910">
    <property type="entry name" value="Plug_dom"/>
</dbReference>
<evidence type="ECO:0000256" key="9">
    <source>
        <dbReference type="RuleBase" id="RU003357"/>
    </source>
</evidence>
<dbReference type="RefSeq" id="WP_219747791.1">
    <property type="nucleotide sequence ID" value="NZ_JAHXZN010000001.1"/>
</dbReference>
<keyword evidence="7 8" id="KW-0998">Cell outer membrane</keyword>
<reference evidence="14 15" key="1">
    <citation type="submission" date="2021-07" db="EMBL/GenBank/DDBJ databases">
        <title>Sphingomonas sp.</title>
        <authorList>
            <person name="Feng G."/>
            <person name="Li J."/>
            <person name="Pan M."/>
        </authorList>
    </citation>
    <scope>NUCLEOTIDE SEQUENCE [LARGE SCALE GENOMIC DNA]</scope>
    <source>
        <strain evidence="14 15">RRHST34</strain>
    </source>
</reference>
<evidence type="ECO:0000256" key="1">
    <source>
        <dbReference type="ARBA" id="ARBA00004571"/>
    </source>
</evidence>
<evidence type="ECO:0000256" key="4">
    <source>
        <dbReference type="ARBA" id="ARBA00022692"/>
    </source>
</evidence>
<keyword evidence="4 8" id="KW-0812">Transmembrane</keyword>
<comment type="similarity">
    <text evidence="8 9">Belongs to the TonB-dependent receptor family.</text>
</comment>
<dbReference type="SUPFAM" id="SSF56935">
    <property type="entry name" value="Porins"/>
    <property type="match status" value="1"/>
</dbReference>
<evidence type="ECO:0000259" key="12">
    <source>
        <dbReference type="Pfam" id="PF00593"/>
    </source>
</evidence>
<comment type="caution">
    <text evidence="14">The sequence shown here is derived from an EMBL/GenBank/DDBJ whole genome shotgun (WGS) entry which is preliminary data.</text>
</comment>
<evidence type="ECO:0000256" key="7">
    <source>
        <dbReference type="ARBA" id="ARBA00023237"/>
    </source>
</evidence>
<evidence type="ECO:0000256" key="8">
    <source>
        <dbReference type="PROSITE-ProRule" id="PRU01360"/>
    </source>
</evidence>
<dbReference type="Pfam" id="PF00593">
    <property type="entry name" value="TonB_dep_Rec_b-barrel"/>
    <property type="match status" value="1"/>
</dbReference>
<evidence type="ECO:0000313" key="14">
    <source>
        <dbReference type="EMBL" id="MBW6530429.1"/>
    </source>
</evidence>
<feature type="signal peptide" evidence="11">
    <location>
        <begin position="1"/>
        <end position="30"/>
    </location>
</feature>
<protein>
    <submittedName>
        <fullName evidence="14">TonB-dependent receptor</fullName>
    </submittedName>
</protein>
<dbReference type="InterPro" id="IPR037066">
    <property type="entry name" value="Plug_dom_sf"/>
</dbReference>
<dbReference type="PANTHER" id="PTHR47234">
    <property type="match status" value="1"/>
</dbReference>
<organism evidence="14 15">
    <name type="scientific">Sphingomonas citri</name>
    <dbReference type="NCBI Taxonomy" id="2862499"/>
    <lineage>
        <taxon>Bacteria</taxon>
        <taxon>Pseudomonadati</taxon>
        <taxon>Pseudomonadota</taxon>
        <taxon>Alphaproteobacteria</taxon>
        <taxon>Sphingomonadales</taxon>
        <taxon>Sphingomonadaceae</taxon>
        <taxon>Sphingomonas</taxon>
    </lineage>
</organism>
<dbReference type="Gene3D" id="2.170.130.10">
    <property type="entry name" value="TonB-dependent receptor, plug domain"/>
    <property type="match status" value="1"/>
</dbReference>
<keyword evidence="3 8" id="KW-1134">Transmembrane beta strand</keyword>
<evidence type="ECO:0000313" key="15">
    <source>
        <dbReference type="Proteomes" id="UP000759103"/>
    </source>
</evidence>
<gene>
    <name evidence="14" type="ORF">KZ820_06750</name>
</gene>
<name>A0ABS7BLD8_9SPHN</name>
<evidence type="ECO:0000256" key="5">
    <source>
        <dbReference type="ARBA" id="ARBA00023077"/>
    </source>
</evidence>
<keyword evidence="6 8" id="KW-0472">Membrane</keyword>
<dbReference type="Gene3D" id="2.40.170.20">
    <property type="entry name" value="TonB-dependent receptor, beta-barrel domain"/>
    <property type="match status" value="1"/>
</dbReference>
<keyword evidence="15" id="KW-1185">Reference proteome</keyword>
<evidence type="ECO:0000256" key="6">
    <source>
        <dbReference type="ARBA" id="ARBA00023136"/>
    </source>
</evidence>
<feature type="region of interest" description="Disordered" evidence="10">
    <location>
        <begin position="312"/>
        <end position="331"/>
    </location>
</feature>
<proteinExistence type="inferred from homology"/>
<feature type="domain" description="TonB-dependent receptor-like beta-barrel" evidence="12">
    <location>
        <begin position="409"/>
        <end position="902"/>
    </location>
</feature>
<feature type="chain" id="PRO_5045444412" evidence="11">
    <location>
        <begin position="31"/>
        <end position="932"/>
    </location>
</feature>
<dbReference type="InterPro" id="IPR039426">
    <property type="entry name" value="TonB-dep_rcpt-like"/>
</dbReference>
<keyword evidence="11" id="KW-0732">Signal</keyword>
<evidence type="ECO:0000256" key="10">
    <source>
        <dbReference type="SAM" id="MobiDB-lite"/>
    </source>
</evidence>
<accession>A0ABS7BLD8</accession>
<dbReference type="PROSITE" id="PS52016">
    <property type="entry name" value="TONB_DEPENDENT_REC_3"/>
    <property type="match status" value="1"/>
</dbReference>
<dbReference type="Proteomes" id="UP000759103">
    <property type="component" value="Unassembled WGS sequence"/>
</dbReference>
<feature type="domain" description="TonB-dependent receptor plug" evidence="13">
    <location>
        <begin position="84"/>
        <end position="190"/>
    </location>
</feature>
<keyword evidence="2 8" id="KW-0813">Transport</keyword>
<dbReference type="InterPro" id="IPR036942">
    <property type="entry name" value="Beta-barrel_TonB_sf"/>
</dbReference>
<sequence>MLYVNLFRRALAAGGSAFALSATLAVPALAQSAVPTATAGDAGIDPAVTSATATPDQASALDQRDAAGQDVVVTGSRIDRAGFDAPTPTLRVTATDLSVGGRPNVAAALNDLPQFRATTSAQTTGTNTGAGTAPVDLRGLGTSRTLVLLDGRRFASDNDLNTIPTVLIKSVDVVTGGASAAWGSGAVAGVVNVSIDDRFNGLRLGAQAGISSFGDAAERRFEGAFGAEFAGGRGHVLVGGEYLDNDGVVPKVSRPRIGRWATVADGAGRFVLAPDVGFSNAAYGGLIMSGVLAGNAFNSDGTLRRFDGGTVRGTNSIGGEGPSNDDLSPLVTPQRRYNGLARVSYELSDAVKATAEVRHSRMYNDYIWFGDHNRSSATSGLRIGSDNAFLPAAVREQMAAAGQTSFFLGRFNNDFAYSTIDFERETTQATLALDGTIGTRLRWSAYYTHGAFQNNIDTPGFILTQNYAQAVDSIVSPTTGQPICRVALTDPGTACVPINLFGEGAPSAAAAAYVTGTPMSRSTTKLDVTGFSLRGEPFALPAGDVSFAAGFEARKEQIDTRVGALDLARAFTSFSFSPLAGAFTVKEAFGELLVPVIHDTPLLRRLELNGAVRVSDYSTTGSIWSYKLGGTNEFFPGLRGRATYSRDIRSASLSELFTQSTIGYNNLTDPQTGQSVYVQNIGGGNVALRPEVANTFTGGVTWSPGSVAGLNLTVDYYDIRIDDVITTIAPQDLVTRCFAGNLDLCSRIDRDAAGTLVRTRSTFVNLSQYKTNGIDAELSYLLPLSRLGVDSGGRLRFRLLGTWVDGLSTDDGVSQIEYVRSQGYSFGLGVPKWRVNGAIGYDDKTYSAELRARYISPGEYNLTQDITNGHIGAYTYVDLQLAARIPVTSGPSLEVYANASNLFDKAPPVGSLYSPYYDVIGRYVTVGARVRF</sequence>
<keyword evidence="5 9" id="KW-0798">TonB box</keyword>
<keyword evidence="14" id="KW-0675">Receptor</keyword>
<dbReference type="EMBL" id="JAHXZN010000001">
    <property type="protein sequence ID" value="MBW6530429.1"/>
    <property type="molecule type" value="Genomic_DNA"/>
</dbReference>
<dbReference type="PANTHER" id="PTHR47234:SF2">
    <property type="entry name" value="TONB-DEPENDENT RECEPTOR"/>
    <property type="match status" value="1"/>
</dbReference>
<evidence type="ECO:0000256" key="3">
    <source>
        <dbReference type="ARBA" id="ARBA00022452"/>
    </source>
</evidence>
<evidence type="ECO:0000256" key="11">
    <source>
        <dbReference type="SAM" id="SignalP"/>
    </source>
</evidence>
<dbReference type="InterPro" id="IPR000531">
    <property type="entry name" value="Beta-barrel_TonB"/>
</dbReference>
<evidence type="ECO:0000259" key="13">
    <source>
        <dbReference type="Pfam" id="PF07715"/>
    </source>
</evidence>
<evidence type="ECO:0000256" key="2">
    <source>
        <dbReference type="ARBA" id="ARBA00022448"/>
    </source>
</evidence>